<dbReference type="AlphaFoldDB" id="A0A226EE48"/>
<proteinExistence type="predicted"/>
<evidence type="ECO:0000313" key="4">
    <source>
        <dbReference type="Proteomes" id="UP000198287"/>
    </source>
</evidence>
<feature type="compositionally biased region" description="Basic residues" evidence="1">
    <location>
        <begin position="146"/>
        <end position="157"/>
    </location>
</feature>
<feature type="compositionally biased region" description="Pro residues" evidence="1">
    <location>
        <begin position="168"/>
        <end position="177"/>
    </location>
</feature>
<evidence type="ECO:0000256" key="1">
    <source>
        <dbReference type="SAM" id="MobiDB-lite"/>
    </source>
</evidence>
<sequence>MWNPSLASVLIFQFLLILPESHSCQKKHLKNLLSDGPGLEPEIHHHNYHHHYDQNGHEIPPPHPQVDILRGGHYQGEGVEQVTAVEDGDYPAKHVVVLQPAPPPPQADEDFFDSIIPKKFHPKHILKHHIHKLRDRFRDLLGDKKPAKHTHHGHHGGGKLGKYQQARGPPPPPPQGPYPYGKVAVPALKVPLVQVEAYKPASPHYHQDPNHPKTVAYVSPDGYQPAVVVKQRPLSHPPPPPPPPHYAHEPHPPPHAHPPPGEAYQYQPVAYEPPQPKGPPPPQHEYPVAYQPQPQHHPVSYLHHPQPHQQPQPQVTVQVQPQVQHVTYASPEESPYHQISSPGSSIYGPQSSSPYSSSPFASHRSGGGGGGSGATSYQHFGPSSSVSYSTGGGASPFASDSSSPYGESSIYQ</sequence>
<feature type="region of interest" description="Disordered" evidence="1">
    <location>
        <begin position="143"/>
        <end position="181"/>
    </location>
</feature>
<feature type="compositionally biased region" description="Polar residues" evidence="1">
    <location>
        <begin position="398"/>
        <end position="412"/>
    </location>
</feature>
<gene>
    <name evidence="3" type="ORF">Fcan01_09318</name>
</gene>
<keyword evidence="2" id="KW-0732">Signal</keyword>
<evidence type="ECO:0000313" key="3">
    <source>
        <dbReference type="EMBL" id="OXA55327.1"/>
    </source>
</evidence>
<feature type="compositionally biased region" description="Polar residues" evidence="1">
    <location>
        <begin position="374"/>
        <end position="389"/>
    </location>
</feature>
<feature type="compositionally biased region" description="Low complexity" evidence="1">
    <location>
        <begin position="338"/>
        <end position="359"/>
    </location>
</feature>
<dbReference type="Proteomes" id="UP000198287">
    <property type="component" value="Unassembled WGS sequence"/>
</dbReference>
<feature type="compositionally biased region" description="Low complexity" evidence="1">
    <location>
        <begin position="303"/>
        <end position="319"/>
    </location>
</feature>
<feature type="signal peptide" evidence="2">
    <location>
        <begin position="1"/>
        <end position="23"/>
    </location>
</feature>
<feature type="compositionally biased region" description="Pro residues" evidence="1">
    <location>
        <begin position="271"/>
        <end position="284"/>
    </location>
</feature>
<protein>
    <submittedName>
        <fullName evidence="3">Uncharacterized protein</fullName>
    </submittedName>
</protein>
<keyword evidence="4" id="KW-1185">Reference proteome</keyword>
<dbReference type="EMBL" id="LNIX01000004">
    <property type="protein sequence ID" value="OXA55327.1"/>
    <property type="molecule type" value="Genomic_DNA"/>
</dbReference>
<feature type="region of interest" description="Disordered" evidence="1">
    <location>
        <begin position="331"/>
        <end position="412"/>
    </location>
</feature>
<accession>A0A226EE48</accession>
<feature type="compositionally biased region" description="Pro residues" evidence="1">
    <location>
        <begin position="235"/>
        <end position="245"/>
    </location>
</feature>
<comment type="caution">
    <text evidence="3">The sequence shown here is derived from an EMBL/GenBank/DDBJ whole genome shotgun (WGS) entry which is preliminary data.</text>
</comment>
<feature type="chain" id="PRO_5012533615" evidence="2">
    <location>
        <begin position="24"/>
        <end position="412"/>
    </location>
</feature>
<name>A0A226EE48_FOLCA</name>
<evidence type="ECO:0000256" key="2">
    <source>
        <dbReference type="SAM" id="SignalP"/>
    </source>
</evidence>
<organism evidence="3 4">
    <name type="scientific">Folsomia candida</name>
    <name type="common">Springtail</name>
    <dbReference type="NCBI Taxonomy" id="158441"/>
    <lineage>
        <taxon>Eukaryota</taxon>
        <taxon>Metazoa</taxon>
        <taxon>Ecdysozoa</taxon>
        <taxon>Arthropoda</taxon>
        <taxon>Hexapoda</taxon>
        <taxon>Collembola</taxon>
        <taxon>Entomobryomorpha</taxon>
        <taxon>Isotomoidea</taxon>
        <taxon>Isotomidae</taxon>
        <taxon>Proisotominae</taxon>
        <taxon>Folsomia</taxon>
    </lineage>
</organism>
<feature type="region of interest" description="Disordered" evidence="1">
    <location>
        <begin position="231"/>
        <end position="319"/>
    </location>
</feature>
<dbReference type="OMA" id="QNGHEIP"/>
<reference evidence="3 4" key="1">
    <citation type="submission" date="2015-12" db="EMBL/GenBank/DDBJ databases">
        <title>The genome of Folsomia candida.</title>
        <authorList>
            <person name="Faddeeva A."/>
            <person name="Derks M.F."/>
            <person name="Anvar Y."/>
            <person name="Smit S."/>
            <person name="Van Straalen N."/>
            <person name="Roelofs D."/>
        </authorList>
    </citation>
    <scope>NUCLEOTIDE SEQUENCE [LARGE SCALE GENOMIC DNA]</scope>
    <source>
        <strain evidence="3 4">VU population</strain>
        <tissue evidence="3">Whole body</tissue>
    </source>
</reference>